<reference evidence="1 2" key="1">
    <citation type="submission" date="2018-06" db="EMBL/GenBank/DDBJ databases">
        <title>Genomic Encyclopedia of Type Strains, Phase III (KMG-III): the genomes of soil and plant-associated and newly described type strains.</title>
        <authorList>
            <person name="Whitman W."/>
        </authorList>
    </citation>
    <scope>NUCLEOTIDE SEQUENCE [LARGE SCALE GENOMIC DNA]</scope>
    <source>
        <strain evidence="1 2">CECT 7730</strain>
    </source>
</reference>
<name>A0A318V3Q1_9GAMM</name>
<protein>
    <recommendedName>
        <fullName evidence="3">2-keto-4-pentenoate hydratase</fullName>
    </recommendedName>
</protein>
<accession>A0A318V3Q1</accession>
<dbReference type="Proteomes" id="UP000247551">
    <property type="component" value="Unassembled WGS sequence"/>
</dbReference>
<gene>
    <name evidence="1" type="ORF">DFP75_102552</name>
</gene>
<dbReference type="RefSeq" id="WP_110573883.1">
    <property type="nucleotide sequence ID" value="NZ_QKLW01000002.1"/>
</dbReference>
<evidence type="ECO:0008006" key="3">
    <source>
        <dbReference type="Google" id="ProtNLM"/>
    </source>
</evidence>
<proteinExistence type="predicted"/>
<keyword evidence="2" id="KW-1185">Reference proteome</keyword>
<dbReference type="EMBL" id="QKLW01000002">
    <property type="protein sequence ID" value="PYF83456.1"/>
    <property type="molecule type" value="Genomic_DNA"/>
</dbReference>
<sequence>MNFEEYSQIVKGFEHQNGLSLTSHFDDVCKAQDALIAQIVAKGATIAGWKIVNKDGVIILSPIFDFQVFSCMGEKISHQAIRGTELEVCFQIAVPDTVDSVENLVASLDPLAAVELIRGEIHPSNHSACDFYFNYGVFVSSKAVGASLTFEGGSNDYTFSADIDALVAEKKDIVTQGILQCVQRGYGNKDYFFITGTLNGLVAVADSLGENCVTHQGDKLICFDVI</sequence>
<organism evidence="1 2">
    <name type="scientific">Marinomonas alcarazii</name>
    <dbReference type="NCBI Taxonomy" id="491949"/>
    <lineage>
        <taxon>Bacteria</taxon>
        <taxon>Pseudomonadati</taxon>
        <taxon>Pseudomonadota</taxon>
        <taxon>Gammaproteobacteria</taxon>
        <taxon>Oceanospirillales</taxon>
        <taxon>Oceanospirillaceae</taxon>
        <taxon>Marinomonas</taxon>
    </lineage>
</organism>
<evidence type="ECO:0000313" key="2">
    <source>
        <dbReference type="Proteomes" id="UP000247551"/>
    </source>
</evidence>
<evidence type="ECO:0000313" key="1">
    <source>
        <dbReference type="EMBL" id="PYF83456.1"/>
    </source>
</evidence>
<comment type="caution">
    <text evidence="1">The sequence shown here is derived from an EMBL/GenBank/DDBJ whole genome shotgun (WGS) entry which is preliminary data.</text>
</comment>
<dbReference type="AlphaFoldDB" id="A0A318V3Q1"/>